<dbReference type="EMBL" id="JBEPFB010000017">
    <property type="protein sequence ID" value="MER7377258.1"/>
    <property type="molecule type" value="Genomic_DNA"/>
</dbReference>
<evidence type="ECO:0000313" key="3">
    <source>
        <dbReference type="Proteomes" id="UP001486207"/>
    </source>
</evidence>
<name>A0ABV1Y070_9ACTN</name>
<keyword evidence="3" id="KW-1185">Reference proteome</keyword>
<reference evidence="2 3" key="1">
    <citation type="submission" date="2024-06" db="EMBL/GenBank/DDBJ databases">
        <title>The Natural Products Discovery Center: Release of the First 8490 Sequenced Strains for Exploring Actinobacteria Biosynthetic Diversity.</title>
        <authorList>
            <person name="Kalkreuter E."/>
            <person name="Kautsar S.A."/>
            <person name="Yang D."/>
            <person name="Bader C.D."/>
            <person name="Teijaro C.N."/>
            <person name="Fluegel L."/>
            <person name="Davis C.M."/>
            <person name="Simpson J.R."/>
            <person name="Lauterbach L."/>
            <person name="Steele A.D."/>
            <person name="Gui C."/>
            <person name="Meng S."/>
            <person name="Li G."/>
            <person name="Viehrig K."/>
            <person name="Ye F."/>
            <person name="Su P."/>
            <person name="Kiefer A.F."/>
            <person name="Nichols A."/>
            <person name="Cepeda A.J."/>
            <person name="Yan W."/>
            <person name="Fan B."/>
            <person name="Jiang Y."/>
            <person name="Adhikari A."/>
            <person name="Zheng C.-J."/>
            <person name="Schuster L."/>
            <person name="Cowan T.M."/>
            <person name="Smanski M.J."/>
            <person name="Chevrette M.G."/>
            <person name="De Carvalho L.P.S."/>
            <person name="Shen B."/>
        </authorList>
    </citation>
    <scope>NUCLEOTIDE SEQUENCE [LARGE SCALE GENOMIC DNA]</scope>
    <source>
        <strain evidence="2 3">NPDC000155</strain>
    </source>
</reference>
<evidence type="ECO:0008006" key="4">
    <source>
        <dbReference type="Google" id="ProtNLM"/>
    </source>
</evidence>
<dbReference type="Proteomes" id="UP001486207">
    <property type="component" value="Unassembled WGS sequence"/>
</dbReference>
<gene>
    <name evidence="2" type="ORF">ABT384_31970</name>
</gene>
<feature type="compositionally biased region" description="Basic residues" evidence="1">
    <location>
        <begin position="259"/>
        <end position="273"/>
    </location>
</feature>
<proteinExistence type="predicted"/>
<dbReference type="RefSeq" id="WP_190074087.1">
    <property type="nucleotide sequence ID" value="NZ_BNBM01000017.1"/>
</dbReference>
<organism evidence="2 3">
    <name type="scientific">Streptomyces lanatus</name>
    <dbReference type="NCBI Taxonomy" id="66900"/>
    <lineage>
        <taxon>Bacteria</taxon>
        <taxon>Bacillati</taxon>
        <taxon>Actinomycetota</taxon>
        <taxon>Actinomycetes</taxon>
        <taxon>Kitasatosporales</taxon>
        <taxon>Streptomycetaceae</taxon>
        <taxon>Streptomyces</taxon>
    </lineage>
</organism>
<feature type="compositionally biased region" description="Basic and acidic residues" evidence="1">
    <location>
        <begin position="249"/>
        <end position="258"/>
    </location>
</feature>
<sequence>MADAQRIAAEIKRLSQMSEDAFMGMVVEYVMGGTDKRAPREVQGPALHDPRLAPRTLEALKTAVRRAKFFNPIQEGESKKRQKARIAPWQETIKTAMRPVEDVVDDLAHEHAKELAALDDDSFVDRWTGFILDEPVPAPTSPWVEALAFRSPRVAVRAAGICRQMLEEPARFMPEPPPGESGNAQERRIDGFRRRVESEARFLRYGVQYREAREGRMPSEPNVRLQALNLLGERHPEELMKLLRQERGGELERAAEARRQRRALRRAARQGPQ</sequence>
<accession>A0ABV1Y070</accession>
<protein>
    <recommendedName>
        <fullName evidence="4">HEAT repeat domain-containing protein</fullName>
    </recommendedName>
</protein>
<evidence type="ECO:0000313" key="2">
    <source>
        <dbReference type="EMBL" id="MER7377258.1"/>
    </source>
</evidence>
<evidence type="ECO:0000256" key="1">
    <source>
        <dbReference type="SAM" id="MobiDB-lite"/>
    </source>
</evidence>
<feature type="region of interest" description="Disordered" evidence="1">
    <location>
        <begin position="249"/>
        <end position="273"/>
    </location>
</feature>
<comment type="caution">
    <text evidence="2">The sequence shown here is derived from an EMBL/GenBank/DDBJ whole genome shotgun (WGS) entry which is preliminary data.</text>
</comment>